<dbReference type="STRING" id="1094466.KQS_06740"/>
<protein>
    <submittedName>
        <fullName evidence="2">Putative transcriptional regulator, XRE family</fullName>
    </submittedName>
</protein>
<reference evidence="3" key="2">
    <citation type="submission" date="2012-03" db="EMBL/GenBank/DDBJ databases">
        <title>Complete genome sequence of Flavobacterium indicum GPTSA100-9T, isolated from warm spring water.</title>
        <authorList>
            <person name="Barbier P."/>
            <person name="Houel A."/>
            <person name="Loux V."/>
            <person name="Poulain J."/>
            <person name="Bernardet J.-F."/>
            <person name="Touchon M."/>
            <person name="Duchaud E."/>
        </authorList>
    </citation>
    <scope>NUCLEOTIDE SEQUENCE [LARGE SCALE GENOMIC DNA]</scope>
    <source>
        <strain evidence="3">DSM 17447 / CIP 109464 / GPTSA100-9</strain>
    </source>
</reference>
<evidence type="ECO:0000313" key="3">
    <source>
        <dbReference type="Proteomes" id="UP000007599"/>
    </source>
</evidence>
<dbReference type="AlphaFoldDB" id="H8XQK9"/>
<dbReference type="eggNOG" id="COG3093">
    <property type="taxonomic scope" value="Bacteria"/>
</dbReference>
<proteinExistence type="predicted"/>
<dbReference type="HOGENOM" id="CLU_105312_0_0_10"/>
<reference evidence="2 3" key="1">
    <citation type="journal article" date="2012" name="J. Bacteriol.">
        <title>Complete Genome Sequence of Flavobacterium indicum GPSTA100-9T, Isolated from Warm Spring Water.</title>
        <authorList>
            <person name="Barbier P."/>
            <person name="Houel A."/>
            <person name="Loux V."/>
            <person name="Poulain J."/>
            <person name="Bernardet J.F."/>
            <person name="Touchon M."/>
            <person name="Duchaud E."/>
        </authorList>
    </citation>
    <scope>NUCLEOTIDE SEQUENCE [LARGE SCALE GENOMIC DNA]</scope>
    <source>
        <strain evidence="3">DSM 17447 / CIP 109464 / GPTSA100-9</strain>
    </source>
</reference>
<dbReference type="Pfam" id="PF01381">
    <property type="entry name" value="HTH_3"/>
    <property type="match status" value="1"/>
</dbReference>
<dbReference type="CDD" id="cd00093">
    <property type="entry name" value="HTH_XRE"/>
    <property type="match status" value="1"/>
</dbReference>
<dbReference type="InterPro" id="IPR010982">
    <property type="entry name" value="Lambda_DNA-bd_dom_sf"/>
</dbReference>
<sequence length="152" mass="17786">MQSEEFIKRLEKVFDYYGMSASSFADKIQVQRSSISHLLSGRNKPSLDFILKIVEHFSEVDIMWLLKGYGDFPKNNNEKDVTTTLSSPEINNIKTPLQQDLFTTEHEFSKNELFKNTIETKPTMSKIEKNEKENEIEQIVVFYKDGSFKLYK</sequence>
<feature type="domain" description="HTH cro/C1-type" evidence="1">
    <location>
        <begin position="18"/>
        <end position="63"/>
    </location>
</feature>
<dbReference type="SUPFAM" id="SSF47413">
    <property type="entry name" value="lambda repressor-like DNA-binding domains"/>
    <property type="match status" value="1"/>
</dbReference>
<dbReference type="RefSeq" id="WP_014388432.1">
    <property type="nucleotide sequence ID" value="NC_017025.1"/>
</dbReference>
<dbReference type="PATRIC" id="fig|1094466.5.peg.1326"/>
<dbReference type="Proteomes" id="UP000007599">
    <property type="component" value="Chromosome I"/>
</dbReference>
<organism evidence="2 3">
    <name type="scientific">Flavobacterium indicum (strain DSM 17447 / CIP 109464 / GPTSA100-9)</name>
    <dbReference type="NCBI Taxonomy" id="1094466"/>
    <lineage>
        <taxon>Bacteria</taxon>
        <taxon>Pseudomonadati</taxon>
        <taxon>Bacteroidota</taxon>
        <taxon>Flavobacteriia</taxon>
        <taxon>Flavobacteriales</taxon>
        <taxon>Flavobacteriaceae</taxon>
        <taxon>Flavobacterium</taxon>
    </lineage>
</organism>
<dbReference type="InterPro" id="IPR001387">
    <property type="entry name" value="Cro/C1-type_HTH"/>
</dbReference>
<dbReference type="KEGG" id="fin:KQS_06740"/>
<dbReference type="SMART" id="SM00530">
    <property type="entry name" value="HTH_XRE"/>
    <property type="match status" value="1"/>
</dbReference>
<evidence type="ECO:0000259" key="1">
    <source>
        <dbReference type="PROSITE" id="PS50943"/>
    </source>
</evidence>
<accession>H8XQK9</accession>
<keyword evidence="3" id="KW-1185">Reference proteome</keyword>
<name>H8XQK9_FLAIG</name>
<dbReference type="EMBL" id="HE774682">
    <property type="protein sequence ID" value="CCG53307.1"/>
    <property type="molecule type" value="Genomic_DNA"/>
</dbReference>
<gene>
    <name evidence="2" type="ordered locus">KQS_06740</name>
</gene>
<evidence type="ECO:0000313" key="2">
    <source>
        <dbReference type="EMBL" id="CCG53307.1"/>
    </source>
</evidence>
<dbReference type="Gene3D" id="1.10.260.40">
    <property type="entry name" value="lambda repressor-like DNA-binding domains"/>
    <property type="match status" value="1"/>
</dbReference>
<dbReference type="GO" id="GO:0003677">
    <property type="term" value="F:DNA binding"/>
    <property type="evidence" value="ECO:0007669"/>
    <property type="project" value="InterPro"/>
</dbReference>
<dbReference type="PROSITE" id="PS50943">
    <property type="entry name" value="HTH_CROC1"/>
    <property type="match status" value="1"/>
</dbReference>